<dbReference type="Gene3D" id="1.25.40.10">
    <property type="entry name" value="Tetratricopeptide repeat domain"/>
    <property type="match status" value="1"/>
</dbReference>
<evidence type="ECO:0008006" key="3">
    <source>
        <dbReference type="Google" id="ProtNLM"/>
    </source>
</evidence>
<dbReference type="Proteomes" id="UP001058003">
    <property type="component" value="Chromosome"/>
</dbReference>
<protein>
    <recommendedName>
        <fullName evidence="3">Tetratricopeptide repeat protein</fullName>
    </recommendedName>
</protein>
<dbReference type="EMBL" id="CP073767">
    <property type="protein sequence ID" value="UWZ57565.1"/>
    <property type="molecule type" value="Genomic_DNA"/>
</dbReference>
<dbReference type="RefSeq" id="WP_156089517.1">
    <property type="nucleotide sequence ID" value="NZ_CP073767.1"/>
</dbReference>
<accession>A0A9Q9MK38</accession>
<sequence length="69" mass="7649">MKVHGRTAKIEACRRTILLRPRAGGPVRGAQRLYRRALDGRRRTCGAEHPEVALTLDNLAALAAFLAER</sequence>
<proteinExistence type="predicted"/>
<dbReference type="InterPro" id="IPR011990">
    <property type="entry name" value="TPR-like_helical_dom_sf"/>
</dbReference>
<dbReference type="KEGG" id="daur:Daura_16225"/>
<evidence type="ECO:0000313" key="2">
    <source>
        <dbReference type="Proteomes" id="UP001058003"/>
    </source>
</evidence>
<organism evidence="1 2">
    <name type="scientific">Dactylosporangium aurantiacum</name>
    <dbReference type="NCBI Taxonomy" id="35754"/>
    <lineage>
        <taxon>Bacteria</taxon>
        <taxon>Bacillati</taxon>
        <taxon>Actinomycetota</taxon>
        <taxon>Actinomycetes</taxon>
        <taxon>Micromonosporales</taxon>
        <taxon>Micromonosporaceae</taxon>
        <taxon>Dactylosporangium</taxon>
    </lineage>
</organism>
<name>A0A9Q9MK38_9ACTN</name>
<reference evidence="1" key="1">
    <citation type="submission" date="2021-04" db="EMBL/GenBank/DDBJ databases">
        <title>Dactylosporangium aurantiacum NRRL B-8018 full assembly.</title>
        <authorList>
            <person name="Hartkoorn R.C."/>
            <person name="Beaudoing E."/>
            <person name="Hot D."/>
        </authorList>
    </citation>
    <scope>NUCLEOTIDE SEQUENCE</scope>
    <source>
        <strain evidence="1">NRRL B-8018</strain>
    </source>
</reference>
<dbReference type="AlphaFoldDB" id="A0A9Q9MK38"/>
<gene>
    <name evidence="1" type="ORF">Daura_16225</name>
</gene>
<keyword evidence="2" id="KW-1185">Reference proteome</keyword>
<evidence type="ECO:0000313" key="1">
    <source>
        <dbReference type="EMBL" id="UWZ57565.1"/>
    </source>
</evidence>